<feature type="non-terminal residue" evidence="1">
    <location>
        <position position="1"/>
    </location>
</feature>
<reference evidence="1 2" key="1">
    <citation type="submission" date="2018-05" db="EMBL/GenBank/DDBJ databases">
        <title>Draft genome sequence of Scytalidium lignicola DSM 105466, a ubiquitous saprotrophic fungus.</title>
        <authorList>
            <person name="Buettner E."/>
            <person name="Gebauer A.M."/>
            <person name="Hofrichter M."/>
            <person name="Liers C."/>
            <person name="Kellner H."/>
        </authorList>
    </citation>
    <scope>NUCLEOTIDE SEQUENCE [LARGE SCALE GENOMIC DNA]</scope>
    <source>
        <strain evidence="1 2">DSM 105466</strain>
    </source>
</reference>
<evidence type="ECO:0000313" key="2">
    <source>
        <dbReference type="Proteomes" id="UP000258309"/>
    </source>
</evidence>
<protein>
    <submittedName>
        <fullName evidence="1">Uncharacterized protein</fullName>
    </submittedName>
</protein>
<keyword evidence="2" id="KW-1185">Reference proteome</keyword>
<evidence type="ECO:0000313" key="1">
    <source>
        <dbReference type="EMBL" id="RFU34952.1"/>
    </source>
</evidence>
<dbReference type="AlphaFoldDB" id="A0A3E2HP23"/>
<dbReference type="Proteomes" id="UP000258309">
    <property type="component" value="Unassembled WGS sequence"/>
</dbReference>
<sequence length="411" mass="48703">MCYFHHTTFDVCGHERLEIVGCELESEYYCPEEHQTVFYRNFDGCCEVCVWDEYRREDEERRQQQLFDLQSLQVQYQTEKDEFDRIWTREMQEFEEAIAYCLSDDSGPLLDEMEIDDHPFIFWDFGRKLPAVTVLNFNTSLLTTAPKLAQHAAVTTLHASTLTMCVRSLRMFTCGHIVTHYIKNCDAQTHSKAEDTIPCPEHSVTELCFQCQRFRVMFEEFSVESNTAFEEIKNTMGRNFSRLVEEYQEKLNQLERLHIWQLESEVSRIKKVFDYGGRLMKSLFRATEDDIEKIISFWTIQTEVVEAQLASACRMQHEEGFNNLLKKMNRCHEICKQELEERLLVAKEDAGNRWETTQRLMRHSLERWTRQELTGTEYREFGEMESIYSSQTSSTASWDPWGLDALDDMFI</sequence>
<proteinExistence type="predicted"/>
<gene>
    <name evidence="1" type="ORF">B7463_g1391</name>
</gene>
<dbReference type="EMBL" id="NCSJ02000014">
    <property type="protein sequence ID" value="RFU34952.1"/>
    <property type="molecule type" value="Genomic_DNA"/>
</dbReference>
<accession>A0A3E2HP23</accession>
<organism evidence="1 2">
    <name type="scientific">Scytalidium lignicola</name>
    <name type="common">Hyphomycete</name>
    <dbReference type="NCBI Taxonomy" id="5539"/>
    <lineage>
        <taxon>Eukaryota</taxon>
        <taxon>Fungi</taxon>
        <taxon>Dikarya</taxon>
        <taxon>Ascomycota</taxon>
        <taxon>Pezizomycotina</taxon>
        <taxon>Leotiomycetes</taxon>
        <taxon>Leotiomycetes incertae sedis</taxon>
        <taxon>Scytalidium</taxon>
    </lineage>
</organism>
<dbReference type="OrthoDB" id="10454677at2759"/>
<name>A0A3E2HP23_SCYLI</name>
<comment type="caution">
    <text evidence="1">The sequence shown here is derived from an EMBL/GenBank/DDBJ whole genome shotgun (WGS) entry which is preliminary data.</text>
</comment>
<feature type="non-terminal residue" evidence="1">
    <location>
        <position position="411"/>
    </location>
</feature>